<organism evidence="6 7">
    <name type="scientific">Photobacterium sp. (strain ATCC 43367)</name>
    <dbReference type="NCBI Taxonomy" id="379097"/>
    <lineage>
        <taxon>Bacteria</taxon>
        <taxon>Pseudomonadati</taxon>
        <taxon>Pseudomonadota</taxon>
        <taxon>Gammaproteobacteria</taxon>
        <taxon>Vibrionales</taxon>
        <taxon>Vibrionaceae</taxon>
        <taxon>Vibrio</taxon>
        <taxon>Vibrio oreintalis group</taxon>
    </lineage>
</organism>
<dbReference type="PANTHER" id="PTHR30537">
    <property type="entry name" value="HTH-TYPE TRANSCRIPTIONAL REGULATOR"/>
    <property type="match status" value="1"/>
</dbReference>
<dbReference type="InterPro" id="IPR005119">
    <property type="entry name" value="LysR_subst-bd"/>
</dbReference>
<feature type="domain" description="HTH lysR-type" evidence="5">
    <location>
        <begin position="1"/>
        <end position="60"/>
    </location>
</feature>
<dbReference type="PRINTS" id="PR00039">
    <property type="entry name" value="HTHLYSR"/>
</dbReference>
<evidence type="ECO:0000313" key="7">
    <source>
        <dbReference type="Proteomes" id="UP000030451"/>
    </source>
</evidence>
<dbReference type="InterPro" id="IPR058163">
    <property type="entry name" value="LysR-type_TF_proteobact-type"/>
</dbReference>
<dbReference type="GO" id="GO:0006351">
    <property type="term" value="P:DNA-templated transcription"/>
    <property type="evidence" value="ECO:0007669"/>
    <property type="project" value="TreeGrafter"/>
</dbReference>
<evidence type="ECO:0000256" key="2">
    <source>
        <dbReference type="ARBA" id="ARBA00023015"/>
    </source>
</evidence>
<dbReference type="Proteomes" id="UP000030451">
    <property type="component" value="Unassembled WGS sequence"/>
</dbReference>
<dbReference type="InterPro" id="IPR036388">
    <property type="entry name" value="WH-like_DNA-bd_sf"/>
</dbReference>
<dbReference type="AlphaFoldDB" id="A0A0A5I2P5"/>
<dbReference type="GO" id="GO:0003700">
    <property type="term" value="F:DNA-binding transcription factor activity"/>
    <property type="evidence" value="ECO:0007669"/>
    <property type="project" value="InterPro"/>
</dbReference>
<reference evidence="6 7" key="1">
    <citation type="submission" date="2014-10" db="EMBL/GenBank/DDBJ databases">
        <title>Genome sequencing of Vibrio sinaloensis T08.</title>
        <authorList>
            <person name="Chan K.-G."/>
            <person name="Mohamad N.I."/>
        </authorList>
    </citation>
    <scope>NUCLEOTIDE SEQUENCE [LARGE SCALE GENOMIC DNA]</scope>
    <source>
        <strain evidence="6 7">T08</strain>
    </source>
</reference>
<dbReference type="Pfam" id="PF03466">
    <property type="entry name" value="LysR_substrate"/>
    <property type="match status" value="1"/>
</dbReference>
<keyword evidence="2" id="KW-0805">Transcription regulation</keyword>
<protein>
    <submittedName>
        <fullName evidence="6">Transcriptional regulator</fullName>
    </submittedName>
</protein>
<keyword evidence="3" id="KW-0238">DNA-binding</keyword>
<dbReference type="OrthoDB" id="570111at2"/>
<dbReference type="RefSeq" id="WP_038188067.1">
    <property type="nucleotide sequence ID" value="NZ_JRWP01000004.1"/>
</dbReference>
<evidence type="ECO:0000256" key="4">
    <source>
        <dbReference type="ARBA" id="ARBA00023163"/>
    </source>
</evidence>
<dbReference type="Gene3D" id="1.10.10.10">
    <property type="entry name" value="Winged helix-like DNA-binding domain superfamily/Winged helix DNA-binding domain"/>
    <property type="match status" value="1"/>
</dbReference>
<sequence>MNSNWQWWHYFLAIAEHGSLSQAAIWLDVSQPTLSRQLQLMEKRLGHPLFDRSTQGLTLTGFGESLLEECRNMQVSAERLARLAAGQATSLRGRIRLAANELIALHYLPKILPLFMDTYPEVSLEVEVSNQVSSLDKRDADVAIRMFPPTQQDLICRRLFDIPLGFFASSDYLRVNGTPDNAQALFQHRIIGYDRDRQFEKGGQELGWQIRNEQFLFRTDFMPMHLELARNHGGIVVSHKHLCEAFGLQEIKVGIDIPKLPLYLACHRDVQHNKKIRVLMDFLAEHLPKTYRETHNS</sequence>
<dbReference type="InterPro" id="IPR036390">
    <property type="entry name" value="WH_DNA-bd_sf"/>
</dbReference>
<dbReference type="Pfam" id="PF00126">
    <property type="entry name" value="HTH_1"/>
    <property type="match status" value="1"/>
</dbReference>
<proteinExistence type="inferred from homology"/>
<gene>
    <name evidence="6" type="ORF">NM06_03560</name>
</gene>
<dbReference type="InterPro" id="IPR000847">
    <property type="entry name" value="LysR_HTH_N"/>
</dbReference>
<dbReference type="PROSITE" id="PS50931">
    <property type="entry name" value="HTH_LYSR"/>
    <property type="match status" value="1"/>
</dbReference>
<accession>A0A0A5I2P5</accession>
<dbReference type="SUPFAM" id="SSF53850">
    <property type="entry name" value="Periplasmic binding protein-like II"/>
    <property type="match status" value="1"/>
</dbReference>
<dbReference type="GO" id="GO:0043565">
    <property type="term" value="F:sequence-specific DNA binding"/>
    <property type="evidence" value="ECO:0007669"/>
    <property type="project" value="TreeGrafter"/>
</dbReference>
<evidence type="ECO:0000256" key="1">
    <source>
        <dbReference type="ARBA" id="ARBA00009437"/>
    </source>
</evidence>
<dbReference type="EMBL" id="JRWP01000004">
    <property type="protein sequence ID" value="KGY10004.1"/>
    <property type="molecule type" value="Genomic_DNA"/>
</dbReference>
<name>A0A0A5I2P5_PHOS4</name>
<evidence type="ECO:0000256" key="3">
    <source>
        <dbReference type="ARBA" id="ARBA00023125"/>
    </source>
</evidence>
<dbReference type="STRING" id="379097.SE23_06950"/>
<evidence type="ECO:0000259" key="5">
    <source>
        <dbReference type="PROSITE" id="PS50931"/>
    </source>
</evidence>
<dbReference type="FunFam" id="1.10.10.10:FF:000001">
    <property type="entry name" value="LysR family transcriptional regulator"/>
    <property type="match status" value="1"/>
</dbReference>
<dbReference type="Gene3D" id="3.40.190.290">
    <property type="match status" value="1"/>
</dbReference>
<comment type="similarity">
    <text evidence="1">Belongs to the LysR transcriptional regulatory family.</text>
</comment>
<dbReference type="SUPFAM" id="SSF46785">
    <property type="entry name" value="Winged helix' DNA-binding domain"/>
    <property type="match status" value="1"/>
</dbReference>
<keyword evidence="4" id="KW-0804">Transcription</keyword>
<evidence type="ECO:0000313" key="6">
    <source>
        <dbReference type="EMBL" id="KGY10004.1"/>
    </source>
</evidence>
<dbReference type="PANTHER" id="PTHR30537:SF3">
    <property type="entry name" value="TRANSCRIPTIONAL REGULATORY PROTEIN"/>
    <property type="match status" value="1"/>
</dbReference>
<comment type="caution">
    <text evidence="6">The sequence shown here is derived from an EMBL/GenBank/DDBJ whole genome shotgun (WGS) entry which is preliminary data.</text>
</comment>